<dbReference type="AlphaFoldDB" id="A0A0A9GSF0"/>
<reference evidence="2" key="2">
    <citation type="journal article" date="2015" name="Data Brief">
        <title>Shoot transcriptome of the giant reed, Arundo donax.</title>
        <authorList>
            <person name="Barrero R.A."/>
            <person name="Guerrero F.D."/>
            <person name="Moolhuijzen P."/>
            <person name="Goolsby J.A."/>
            <person name="Tidwell J."/>
            <person name="Bellgard S.E."/>
            <person name="Bellgard M.I."/>
        </authorList>
    </citation>
    <scope>NUCLEOTIDE SEQUENCE</scope>
    <source>
        <tissue evidence="2">Shoot tissue taken approximately 20 cm above the soil surface</tissue>
    </source>
</reference>
<name>A0A0A9GSF0_ARUDO</name>
<evidence type="ECO:0000256" key="1">
    <source>
        <dbReference type="SAM" id="MobiDB-lite"/>
    </source>
</evidence>
<protein>
    <submittedName>
        <fullName evidence="2">Uncharacterized protein</fullName>
    </submittedName>
</protein>
<sequence>MGPNHNYEHPLVIKQINEESNGWGRKKDQRTTASEP</sequence>
<dbReference type="EMBL" id="GBRH01169846">
    <property type="protein sequence ID" value="JAE28050.1"/>
    <property type="molecule type" value="Transcribed_RNA"/>
</dbReference>
<evidence type="ECO:0000313" key="2">
    <source>
        <dbReference type="EMBL" id="JAE28050.1"/>
    </source>
</evidence>
<proteinExistence type="predicted"/>
<feature type="region of interest" description="Disordered" evidence="1">
    <location>
        <begin position="1"/>
        <end position="36"/>
    </location>
</feature>
<reference evidence="2" key="1">
    <citation type="submission" date="2014-09" db="EMBL/GenBank/DDBJ databases">
        <authorList>
            <person name="Magalhaes I.L.F."/>
            <person name="Oliveira U."/>
            <person name="Santos F.R."/>
            <person name="Vidigal T.H.D.A."/>
            <person name="Brescovit A.D."/>
            <person name="Santos A.J."/>
        </authorList>
    </citation>
    <scope>NUCLEOTIDE SEQUENCE</scope>
    <source>
        <tissue evidence="2">Shoot tissue taken approximately 20 cm above the soil surface</tissue>
    </source>
</reference>
<organism evidence="2">
    <name type="scientific">Arundo donax</name>
    <name type="common">Giant reed</name>
    <name type="synonym">Donax arundinaceus</name>
    <dbReference type="NCBI Taxonomy" id="35708"/>
    <lineage>
        <taxon>Eukaryota</taxon>
        <taxon>Viridiplantae</taxon>
        <taxon>Streptophyta</taxon>
        <taxon>Embryophyta</taxon>
        <taxon>Tracheophyta</taxon>
        <taxon>Spermatophyta</taxon>
        <taxon>Magnoliopsida</taxon>
        <taxon>Liliopsida</taxon>
        <taxon>Poales</taxon>
        <taxon>Poaceae</taxon>
        <taxon>PACMAD clade</taxon>
        <taxon>Arundinoideae</taxon>
        <taxon>Arundineae</taxon>
        <taxon>Arundo</taxon>
    </lineage>
</organism>
<accession>A0A0A9GSF0</accession>